<evidence type="ECO:0000256" key="6">
    <source>
        <dbReference type="ARBA" id="ARBA00022679"/>
    </source>
</evidence>
<dbReference type="FunFam" id="1.20.120.550:FF:000002">
    <property type="entry name" value="Microsomal glutathione S-transferase 1"/>
    <property type="match status" value="1"/>
</dbReference>
<evidence type="ECO:0000313" key="18">
    <source>
        <dbReference type="EMBL" id="KAF7993506.1"/>
    </source>
</evidence>
<keyword evidence="19" id="KW-1185">Reference proteome</keyword>
<keyword evidence="13 17" id="KW-0472">Membrane</keyword>
<evidence type="ECO:0000256" key="17">
    <source>
        <dbReference type="SAM" id="Phobius"/>
    </source>
</evidence>
<evidence type="ECO:0000256" key="14">
    <source>
        <dbReference type="ARBA" id="ARBA00038540"/>
    </source>
</evidence>
<comment type="caution">
    <text evidence="18">The sequence shown here is derived from an EMBL/GenBank/DDBJ whole genome shotgun (WGS) entry which is preliminary data.</text>
</comment>
<evidence type="ECO:0000256" key="16">
    <source>
        <dbReference type="ARBA" id="ARBA00049385"/>
    </source>
</evidence>
<feature type="transmembrane region" description="Helical" evidence="17">
    <location>
        <begin position="74"/>
        <end position="92"/>
    </location>
</feature>
<evidence type="ECO:0000256" key="9">
    <source>
        <dbReference type="ARBA" id="ARBA00022824"/>
    </source>
</evidence>
<evidence type="ECO:0000256" key="10">
    <source>
        <dbReference type="ARBA" id="ARBA00022989"/>
    </source>
</evidence>
<dbReference type="GO" id="GO:0005789">
    <property type="term" value="C:endoplasmic reticulum membrane"/>
    <property type="evidence" value="ECO:0007669"/>
    <property type="project" value="UniProtKB-SubCell"/>
</dbReference>
<name>A0A834XVD4_APHGI</name>
<dbReference type="GO" id="GO:0004364">
    <property type="term" value="F:glutathione transferase activity"/>
    <property type="evidence" value="ECO:0007669"/>
    <property type="project" value="UniProtKB-EC"/>
</dbReference>
<evidence type="ECO:0000256" key="2">
    <source>
        <dbReference type="ARBA" id="ARBA00004294"/>
    </source>
</evidence>
<dbReference type="Proteomes" id="UP000639338">
    <property type="component" value="Unassembled WGS sequence"/>
</dbReference>
<dbReference type="GO" id="GO:0005741">
    <property type="term" value="C:mitochondrial outer membrane"/>
    <property type="evidence" value="ECO:0007669"/>
    <property type="project" value="UniProtKB-SubCell"/>
</dbReference>
<feature type="transmembrane region" description="Helical" evidence="17">
    <location>
        <begin position="122"/>
        <end position="143"/>
    </location>
</feature>
<comment type="function">
    <text evidence="1">Conjugation of reduced glutathione to a wide number of exogenous and endogenous hydrophobic electrophiles.</text>
</comment>
<dbReference type="AlphaFoldDB" id="A0A834XVD4"/>
<sequence>MVTISEDLFKEFAFWGSILVMKTLAMSLLTARQRFAKNVFANPEDRQSKTSKIAAIDEDVERVRRAHRNDLENILPWFVMTLIWLTTGPSYWTAMILIRGFVISRIVHTFVYAIWAKQPHRAIAWFIGYGITIYQAISTLIYYF</sequence>
<evidence type="ECO:0000313" key="19">
    <source>
        <dbReference type="Proteomes" id="UP000639338"/>
    </source>
</evidence>
<comment type="subcellular location">
    <subcellularLocation>
        <location evidence="3">Endoplasmic reticulum membrane</location>
        <topology evidence="3">Multi-pass membrane protein</topology>
    </subcellularLocation>
    <subcellularLocation>
        <location evidence="2">Mitochondrion outer membrane</location>
    </subcellularLocation>
</comment>
<evidence type="ECO:0000256" key="11">
    <source>
        <dbReference type="ARBA" id="ARBA00022990"/>
    </source>
</evidence>
<proteinExistence type="inferred from homology"/>
<accession>A0A834XVD4</accession>
<keyword evidence="12" id="KW-0496">Mitochondrion</keyword>
<keyword evidence="8" id="KW-1000">Mitochondrion outer membrane</keyword>
<evidence type="ECO:0000256" key="3">
    <source>
        <dbReference type="ARBA" id="ARBA00004477"/>
    </source>
</evidence>
<dbReference type="InterPro" id="IPR040162">
    <property type="entry name" value="MGST1-like"/>
</dbReference>
<evidence type="ECO:0000256" key="7">
    <source>
        <dbReference type="ARBA" id="ARBA00022692"/>
    </source>
</evidence>
<comment type="subunit">
    <text evidence="14">Homotrimer; The trimer binds only one molecule of glutathione.</text>
</comment>
<keyword evidence="6" id="KW-0808">Transferase</keyword>
<dbReference type="SUPFAM" id="SSF161084">
    <property type="entry name" value="MAPEG domain-like"/>
    <property type="match status" value="1"/>
</dbReference>
<dbReference type="Pfam" id="PF01124">
    <property type="entry name" value="MAPEG"/>
    <property type="match status" value="1"/>
</dbReference>
<evidence type="ECO:0000256" key="4">
    <source>
        <dbReference type="ARBA" id="ARBA00010459"/>
    </source>
</evidence>
<evidence type="ECO:0000256" key="13">
    <source>
        <dbReference type="ARBA" id="ARBA00023136"/>
    </source>
</evidence>
<dbReference type="EC" id="2.5.1.18" evidence="5"/>
<organism evidence="18 19">
    <name type="scientific">Aphidius gifuensis</name>
    <name type="common">Parasitoid wasp</name>
    <dbReference type="NCBI Taxonomy" id="684658"/>
    <lineage>
        <taxon>Eukaryota</taxon>
        <taxon>Metazoa</taxon>
        <taxon>Ecdysozoa</taxon>
        <taxon>Arthropoda</taxon>
        <taxon>Hexapoda</taxon>
        <taxon>Insecta</taxon>
        <taxon>Pterygota</taxon>
        <taxon>Neoptera</taxon>
        <taxon>Endopterygota</taxon>
        <taxon>Hymenoptera</taxon>
        <taxon>Apocrita</taxon>
        <taxon>Ichneumonoidea</taxon>
        <taxon>Braconidae</taxon>
        <taxon>Aphidiinae</taxon>
        <taxon>Aphidius</taxon>
    </lineage>
</organism>
<evidence type="ECO:0000256" key="5">
    <source>
        <dbReference type="ARBA" id="ARBA00012452"/>
    </source>
</evidence>
<dbReference type="EMBL" id="JACMRX010000003">
    <property type="protein sequence ID" value="KAF7993506.1"/>
    <property type="molecule type" value="Genomic_DNA"/>
</dbReference>
<dbReference type="InterPro" id="IPR023352">
    <property type="entry name" value="MAPEG-like_dom_sf"/>
</dbReference>
<dbReference type="PANTHER" id="PTHR10689">
    <property type="entry name" value="MICROSOMAL GLUTATHIONE S-TRANSFERASE 1"/>
    <property type="match status" value="1"/>
</dbReference>
<keyword evidence="10 17" id="KW-1133">Transmembrane helix</keyword>
<comment type="catalytic activity">
    <reaction evidence="16">
        <text>RX + glutathione = an S-substituted glutathione + a halide anion + H(+)</text>
        <dbReference type="Rhea" id="RHEA:16437"/>
        <dbReference type="ChEBI" id="CHEBI:15378"/>
        <dbReference type="ChEBI" id="CHEBI:16042"/>
        <dbReference type="ChEBI" id="CHEBI:17792"/>
        <dbReference type="ChEBI" id="CHEBI:57925"/>
        <dbReference type="ChEBI" id="CHEBI:90779"/>
        <dbReference type="EC" id="2.5.1.18"/>
    </reaction>
    <physiologicalReaction direction="left-to-right" evidence="16">
        <dbReference type="Rhea" id="RHEA:16438"/>
    </physiologicalReaction>
</comment>
<reference evidence="18 19" key="1">
    <citation type="submission" date="2020-08" db="EMBL/GenBank/DDBJ databases">
        <title>Aphidius gifuensis genome sequencing and assembly.</title>
        <authorList>
            <person name="Du Z."/>
        </authorList>
    </citation>
    <scope>NUCLEOTIDE SEQUENCE [LARGE SCALE GENOMIC DNA]</scope>
    <source>
        <strain evidence="18">YNYX2018</strain>
        <tissue evidence="18">Adults</tissue>
    </source>
</reference>
<keyword evidence="9" id="KW-0256">Endoplasmic reticulum</keyword>
<dbReference type="InterPro" id="IPR001129">
    <property type="entry name" value="Membr-assoc_MAPEG"/>
</dbReference>
<keyword evidence="7 17" id="KW-0812">Transmembrane</keyword>
<keyword evidence="11" id="KW-0007">Acetylation</keyword>
<evidence type="ECO:0000256" key="12">
    <source>
        <dbReference type="ARBA" id="ARBA00023128"/>
    </source>
</evidence>
<dbReference type="PANTHER" id="PTHR10689:SF6">
    <property type="entry name" value="MICROSOMAL GLUTATHIONE S-TRANSFERASE 1"/>
    <property type="match status" value="1"/>
</dbReference>
<evidence type="ECO:0000256" key="1">
    <source>
        <dbReference type="ARBA" id="ARBA00003701"/>
    </source>
</evidence>
<gene>
    <name evidence="18" type="ORF">HCN44_010101</name>
</gene>
<dbReference type="Gene3D" id="1.20.120.550">
    <property type="entry name" value="Membrane associated eicosanoid/glutathione metabolism-like domain"/>
    <property type="match status" value="1"/>
</dbReference>
<evidence type="ECO:0000256" key="8">
    <source>
        <dbReference type="ARBA" id="ARBA00022787"/>
    </source>
</evidence>
<comment type="similarity">
    <text evidence="4">Belongs to the MAPEG family.</text>
</comment>
<protein>
    <recommendedName>
        <fullName evidence="15">Microsomal glutathione S-transferase 1</fullName>
        <ecNumber evidence="5">2.5.1.18</ecNumber>
    </recommendedName>
</protein>
<dbReference type="OrthoDB" id="193139at2759"/>
<feature type="transmembrane region" description="Helical" evidence="17">
    <location>
        <begin position="12"/>
        <end position="31"/>
    </location>
</feature>
<evidence type="ECO:0000256" key="15">
    <source>
        <dbReference type="ARBA" id="ARBA00039397"/>
    </source>
</evidence>